<protein>
    <submittedName>
        <fullName evidence="1">Uncharacterized protein</fullName>
    </submittedName>
</protein>
<comment type="caution">
    <text evidence="1">The sequence shown here is derived from an EMBL/GenBank/DDBJ whole genome shotgun (WGS) entry which is preliminary data.</text>
</comment>
<sequence length="79" mass="9035">MLNPIEGCWNSLKARMKESLADRKEEMMVRGSYDTYTEHRLVIMKEEFEASKGVITRRLVWNLSVTVFGTVSPPSAAKI</sequence>
<organism evidence="1 2">
    <name type="scientific">Phytophthora megakarya</name>
    <dbReference type="NCBI Taxonomy" id="4795"/>
    <lineage>
        <taxon>Eukaryota</taxon>
        <taxon>Sar</taxon>
        <taxon>Stramenopiles</taxon>
        <taxon>Oomycota</taxon>
        <taxon>Peronosporomycetes</taxon>
        <taxon>Peronosporales</taxon>
        <taxon>Peronosporaceae</taxon>
        <taxon>Phytophthora</taxon>
    </lineage>
</organism>
<dbReference type="AlphaFoldDB" id="A0A225VQD2"/>
<name>A0A225VQD2_9STRA</name>
<dbReference type="Proteomes" id="UP000198211">
    <property type="component" value="Unassembled WGS sequence"/>
</dbReference>
<evidence type="ECO:0000313" key="1">
    <source>
        <dbReference type="EMBL" id="OWZ07552.1"/>
    </source>
</evidence>
<dbReference type="EMBL" id="NBNE01003493">
    <property type="protein sequence ID" value="OWZ07552.1"/>
    <property type="molecule type" value="Genomic_DNA"/>
</dbReference>
<gene>
    <name evidence="1" type="ORF">PHMEG_00020041</name>
</gene>
<accession>A0A225VQD2</accession>
<proteinExistence type="predicted"/>
<dbReference type="OrthoDB" id="89078at2759"/>
<reference evidence="2" key="1">
    <citation type="submission" date="2017-03" db="EMBL/GenBank/DDBJ databases">
        <title>Phytopthora megakarya and P. palmivora, two closely related causual agents of cacao black pod achieved similar genome size and gene model numbers by different mechanisms.</title>
        <authorList>
            <person name="Ali S."/>
            <person name="Shao J."/>
            <person name="Larry D.J."/>
            <person name="Kronmiller B."/>
            <person name="Shen D."/>
            <person name="Strem M.D."/>
            <person name="Melnick R.L."/>
            <person name="Guiltinan M.J."/>
            <person name="Tyler B.M."/>
            <person name="Meinhardt L.W."/>
            <person name="Bailey B.A."/>
        </authorList>
    </citation>
    <scope>NUCLEOTIDE SEQUENCE [LARGE SCALE GENOMIC DNA]</scope>
    <source>
        <strain evidence="2">zdho120</strain>
    </source>
</reference>
<evidence type="ECO:0000313" key="2">
    <source>
        <dbReference type="Proteomes" id="UP000198211"/>
    </source>
</evidence>
<keyword evidence="2" id="KW-1185">Reference proteome</keyword>